<dbReference type="EMBL" id="MGFH01000028">
    <property type="protein sequence ID" value="OGM08010.1"/>
    <property type="molecule type" value="Genomic_DNA"/>
</dbReference>
<gene>
    <name evidence="5" type="ORF">A2008_09145</name>
</gene>
<dbReference type="GO" id="GO:0042956">
    <property type="term" value="P:maltodextrin transmembrane transport"/>
    <property type="evidence" value="ECO:0007669"/>
    <property type="project" value="TreeGrafter"/>
</dbReference>
<dbReference type="Gene3D" id="3.40.190.10">
    <property type="entry name" value="Periplasmic binding protein-like II"/>
    <property type="match status" value="1"/>
</dbReference>
<dbReference type="InterPro" id="IPR006059">
    <property type="entry name" value="SBP"/>
</dbReference>
<accession>A0A1F7WZ15</accession>
<evidence type="ECO:0000256" key="2">
    <source>
        <dbReference type="ARBA" id="ARBA00022448"/>
    </source>
</evidence>
<comment type="similarity">
    <text evidence="1">Belongs to the bacterial solute-binding protein 1 family.</text>
</comment>
<comment type="caution">
    <text evidence="5">The sequence shown here is derived from an EMBL/GenBank/DDBJ whole genome shotgun (WGS) entry which is preliminary data.</text>
</comment>
<dbReference type="SUPFAM" id="SSF53850">
    <property type="entry name" value="Periplasmic binding protein-like II"/>
    <property type="match status" value="1"/>
</dbReference>
<dbReference type="PANTHER" id="PTHR30061:SF50">
    <property type="entry name" value="MALTOSE_MALTODEXTRIN-BINDING PERIPLASMIC PROTEIN"/>
    <property type="match status" value="1"/>
</dbReference>
<dbReference type="AlphaFoldDB" id="A0A1F7WZ15"/>
<evidence type="ECO:0000256" key="3">
    <source>
        <dbReference type="ARBA" id="ARBA00022729"/>
    </source>
</evidence>
<feature type="chain" id="PRO_5009533635" description="Sugar ABC transporter substrate-binding protein" evidence="4">
    <location>
        <begin position="25"/>
        <end position="441"/>
    </location>
</feature>
<evidence type="ECO:0000256" key="1">
    <source>
        <dbReference type="ARBA" id="ARBA00008520"/>
    </source>
</evidence>
<name>A0A1F7WZ15_9BACT</name>
<evidence type="ECO:0008006" key="7">
    <source>
        <dbReference type="Google" id="ProtNLM"/>
    </source>
</evidence>
<dbReference type="Pfam" id="PF01547">
    <property type="entry name" value="SBP_bac_1"/>
    <property type="match status" value="1"/>
</dbReference>
<dbReference type="STRING" id="1817813.A2008_09145"/>
<dbReference type="GO" id="GO:0055052">
    <property type="term" value="C:ATP-binding cassette (ABC) transporter complex, substrate-binding subunit-containing"/>
    <property type="evidence" value="ECO:0007669"/>
    <property type="project" value="TreeGrafter"/>
</dbReference>
<dbReference type="GO" id="GO:0015768">
    <property type="term" value="P:maltose transport"/>
    <property type="evidence" value="ECO:0007669"/>
    <property type="project" value="TreeGrafter"/>
</dbReference>
<organism evidence="5 6">
    <name type="scientific">Candidatus Wallbacteria bacterium GWC2_49_35</name>
    <dbReference type="NCBI Taxonomy" id="1817813"/>
    <lineage>
        <taxon>Bacteria</taxon>
        <taxon>Candidatus Walliibacteriota</taxon>
    </lineage>
</organism>
<reference evidence="5 6" key="1">
    <citation type="journal article" date="2016" name="Nat. Commun.">
        <title>Thousands of microbial genomes shed light on interconnected biogeochemical processes in an aquifer system.</title>
        <authorList>
            <person name="Anantharaman K."/>
            <person name="Brown C.T."/>
            <person name="Hug L.A."/>
            <person name="Sharon I."/>
            <person name="Castelle C.J."/>
            <person name="Probst A.J."/>
            <person name="Thomas B.C."/>
            <person name="Singh A."/>
            <person name="Wilkins M.J."/>
            <person name="Karaoz U."/>
            <person name="Brodie E.L."/>
            <person name="Williams K.H."/>
            <person name="Hubbard S.S."/>
            <person name="Banfield J.F."/>
        </authorList>
    </citation>
    <scope>NUCLEOTIDE SEQUENCE [LARGE SCALE GENOMIC DNA]</scope>
</reference>
<evidence type="ECO:0000313" key="6">
    <source>
        <dbReference type="Proteomes" id="UP000178735"/>
    </source>
</evidence>
<protein>
    <recommendedName>
        <fullName evidence="7">Sugar ABC transporter substrate-binding protein</fullName>
    </recommendedName>
</protein>
<proteinExistence type="inferred from homology"/>
<keyword evidence="3 4" id="KW-0732">Signal</keyword>
<evidence type="ECO:0000256" key="4">
    <source>
        <dbReference type="SAM" id="SignalP"/>
    </source>
</evidence>
<keyword evidence="2" id="KW-0813">Transport</keyword>
<dbReference type="GO" id="GO:1901982">
    <property type="term" value="F:maltose binding"/>
    <property type="evidence" value="ECO:0007669"/>
    <property type="project" value="TreeGrafter"/>
</dbReference>
<dbReference type="PANTHER" id="PTHR30061">
    <property type="entry name" value="MALTOSE-BINDING PERIPLASMIC PROTEIN"/>
    <property type="match status" value="1"/>
</dbReference>
<sequence>MNKNPRLFLMLIAFVIFSIISVSAASSYAAEKGKNEIVLSFMNTMNDEENETLFELVKEYGAKNPDVKIQIENVSFYDAKNFLEEKFKQKSLPDIMRVEIRLILPYARQKMFAALDSLVSTSDYVDYFPYLYKFSVLNAKELYGIPQVTDCLVLLYNKSHFASAKIDGAPKNMVDFLAAARKLTVDEDGNSAESTLFNQFKISRYGFSYHFESYYLLPFIFSFGGNLCDEAGAPLIKSEKTKSALKFIYELKSKHNAVPAKIDPKFGHDFTLMEFMDGRVSMIIDGPWNIKKILKGSAFKNASNLGVAVVPRSQNSASPIGGQYLCISSSCKYPKEAYDFMNFINSKEAQLKFARLNYIIPTRKSAMEQIQSDLAEPDFSIRKALFEQMKLAALHVYNIPEPAYLDELNKALEKLLSGQTGFDETLDGLDKKFEAMAKEPK</sequence>
<evidence type="ECO:0000313" key="5">
    <source>
        <dbReference type="EMBL" id="OGM08010.1"/>
    </source>
</evidence>
<feature type="signal peptide" evidence="4">
    <location>
        <begin position="1"/>
        <end position="24"/>
    </location>
</feature>
<dbReference type="Proteomes" id="UP000178735">
    <property type="component" value="Unassembled WGS sequence"/>
</dbReference>